<feature type="domain" description="Zinc finger C2H2 LYAR-type" evidence="10">
    <location>
        <begin position="30"/>
        <end position="57"/>
    </location>
</feature>
<evidence type="ECO:0000256" key="6">
    <source>
        <dbReference type="ARBA" id="ARBA00023242"/>
    </source>
</evidence>
<dbReference type="Pfam" id="PF08790">
    <property type="entry name" value="zf-LYAR"/>
    <property type="match status" value="1"/>
</dbReference>
<dbReference type="GO" id="GO:0000122">
    <property type="term" value="P:negative regulation of transcription by RNA polymerase II"/>
    <property type="evidence" value="ECO:0007669"/>
    <property type="project" value="TreeGrafter"/>
</dbReference>
<evidence type="ECO:0000259" key="10">
    <source>
        <dbReference type="Pfam" id="PF08790"/>
    </source>
</evidence>
<keyword evidence="2" id="KW-0479">Metal-binding</keyword>
<name>A0A1W5CUL2_9LECA</name>
<dbReference type="PANTHER" id="PTHR13100:SF10">
    <property type="entry name" value="CELL GROWTH-REGULATING NUCLEOLAR PROTEIN"/>
    <property type="match status" value="1"/>
</dbReference>
<dbReference type="InterPro" id="IPR014898">
    <property type="entry name" value="Znf_C2H2_LYAR"/>
</dbReference>
<comment type="subcellular location">
    <subcellularLocation>
        <location evidence="1">Nucleus</location>
    </subcellularLocation>
</comment>
<dbReference type="AlphaFoldDB" id="A0A1W5CUL2"/>
<evidence type="ECO:0000256" key="8">
    <source>
        <dbReference type="PROSITE-ProRule" id="PRU01145"/>
    </source>
</evidence>
<proteinExistence type="inferred from homology"/>
<accession>A0A1W5CUL2</accession>
<dbReference type="GO" id="GO:0006364">
    <property type="term" value="P:rRNA processing"/>
    <property type="evidence" value="ECO:0007669"/>
    <property type="project" value="TreeGrafter"/>
</dbReference>
<dbReference type="GO" id="GO:0008270">
    <property type="term" value="F:zinc ion binding"/>
    <property type="evidence" value="ECO:0007669"/>
    <property type="project" value="UniProtKB-KW"/>
</dbReference>
<keyword evidence="3" id="KW-0677">Repeat</keyword>
<keyword evidence="12" id="KW-1185">Reference proteome</keyword>
<dbReference type="GO" id="GO:0003677">
    <property type="term" value="F:DNA binding"/>
    <property type="evidence" value="ECO:0007669"/>
    <property type="project" value="InterPro"/>
</dbReference>
<dbReference type="InterPro" id="IPR039999">
    <property type="entry name" value="LYAR"/>
</dbReference>
<dbReference type="EMBL" id="FWEW01000338">
    <property type="protein sequence ID" value="SLM34533.1"/>
    <property type="molecule type" value="Genomic_DNA"/>
</dbReference>
<keyword evidence="5" id="KW-0862">Zinc</keyword>
<evidence type="ECO:0000256" key="4">
    <source>
        <dbReference type="ARBA" id="ARBA00022771"/>
    </source>
</evidence>
<dbReference type="PROSITE" id="PS51804">
    <property type="entry name" value="ZF_C2HC_LYAR"/>
    <property type="match status" value="2"/>
</dbReference>
<reference evidence="12" key="1">
    <citation type="submission" date="2017-03" db="EMBL/GenBank/DDBJ databases">
        <authorList>
            <person name="Sharma R."/>
            <person name="Thines M."/>
        </authorList>
    </citation>
    <scope>NUCLEOTIDE SEQUENCE [LARGE SCALE GENOMIC DNA]</scope>
</reference>
<dbReference type="SUPFAM" id="SSF57667">
    <property type="entry name" value="beta-beta-alpha zinc fingers"/>
    <property type="match status" value="2"/>
</dbReference>
<organism evidence="11 12">
    <name type="scientific">Lasallia pustulata</name>
    <dbReference type="NCBI Taxonomy" id="136370"/>
    <lineage>
        <taxon>Eukaryota</taxon>
        <taxon>Fungi</taxon>
        <taxon>Dikarya</taxon>
        <taxon>Ascomycota</taxon>
        <taxon>Pezizomycotina</taxon>
        <taxon>Lecanoromycetes</taxon>
        <taxon>OSLEUM clade</taxon>
        <taxon>Umbilicariomycetidae</taxon>
        <taxon>Umbilicariales</taxon>
        <taxon>Umbilicariaceae</taxon>
        <taxon>Lasallia</taxon>
    </lineage>
</organism>
<evidence type="ECO:0000256" key="3">
    <source>
        <dbReference type="ARBA" id="ARBA00022737"/>
    </source>
</evidence>
<dbReference type="FunFam" id="3.30.1490.490:FF:000001">
    <property type="entry name" value="cell growth-regulating nucleolar protein-like"/>
    <property type="match status" value="1"/>
</dbReference>
<keyword evidence="4 8" id="KW-0863">Zinc-finger</keyword>
<dbReference type="InterPro" id="IPR036236">
    <property type="entry name" value="Znf_C2H2_sf"/>
</dbReference>
<evidence type="ECO:0000313" key="12">
    <source>
        <dbReference type="Proteomes" id="UP000192927"/>
    </source>
</evidence>
<feature type="region of interest" description="Disordered" evidence="9">
    <location>
        <begin position="290"/>
        <end position="364"/>
    </location>
</feature>
<evidence type="ECO:0000256" key="1">
    <source>
        <dbReference type="ARBA" id="ARBA00004123"/>
    </source>
</evidence>
<protein>
    <submittedName>
        <fullName evidence="11">Zinc finger, C2H2, LYAR-type</fullName>
    </submittedName>
</protein>
<sequence length="454" mass="50081">MVSFSCENCGDVLTKKKLDAHHRQCQGSSFTCLDCMTHFRGTDYREHTSCISEAQKYQGALYKEKPTKQSKKPVINAPSTSIVPRKAYVEDAPDPDTGTAVAIVDVPPPAPTPPPAVPPPAIAQALSEAVNVFDFLVTDETPNASKVSLGGTKSQMQMVGGAPPIFEAGRRLVSELEGDQGINGPDLAFEENGYSYGTVPVQANGRKAKVEFATPAPKREQNGSKETMYELEGSDRKSTDKKRKRHAVEELDLTAARSSVEQDEVMADAPALHTGLTGGLNKLLSSSKFPPSPDYSGGDIYEASPISPLKRTRPAKGQKERGRLLSALVSTRRVSTSRRTSDESRPRKKHSSHRHAHTEDRPKRKLKAIEYHSQDKADPQQQLVVYRTRAELFKSLVTKGPESETGCSMNKALKRYHRERGESGLGLGKTEEEKELWKALRLRRNERGEIVIFF</sequence>
<dbReference type="Gene3D" id="3.30.1490.490">
    <property type="match status" value="1"/>
</dbReference>
<evidence type="ECO:0000313" key="11">
    <source>
        <dbReference type="EMBL" id="SLM34533.1"/>
    </source>
</evidence>
<dbReference type="GO" id="GO:0005730">
    <property type="term" value="C:nucleolus"/>
    <property type="evidence" value="ECO:0007669"/>
    <property type="project" value="TreeGrafter"/>
</dbReference>
<dbReference type="Proteomes" id="UP000192927">
    <property type="component" value="Unassembled WGS sequence"/>
</dbReference>
<dbReference type="PANTHER" id="PTHR13100">
    <property type="entry name" value="CELL GROWTH-REGULATING NUCLEOLAR PROTEIN LYAR"/>
    <property type="match status" value="1"/>
</dbReference>
<evidence type="ECO:0000256" key="9">
    <source>
        <dbReference type="SAM" id="MobiDB-lite"/>
    </source>
</evidence>
<keyword evidence="6" id="KW-0539">Nucleus</keyword>
<feature type="region of interest" description="Disordered" evidence="9">
    <location>
        <begin position="211"/>
        <end position="262"/>
    </location>
</feature>
<evidence type="ECO:0000256" key="5">
    <source>
        <dbReference type="ARBA" id="ARBA00022833"/>
    </source>
</evidence>
<feature type="compositionally biased region" description="Low complexity" evidence="9">
    <location>
        <begin position="329"/>
        <end position="338"/>
    </location>
</feature>
<comment type="similarity">
    <text evidence="7">Belongs to the UPF0743 family.</text>
</comment>
<evidence type="ECO:0000256" key="7">
    <source>
        <dbReference type="ARBA" id="ARBA00061084"/>
    </source>
</evidence>
<evidence type="ECO:0000256" key="2">
    <source>
        <dbReference type="ARBA" id="ARBA00022723"/>
    </source>
</evidence>
<feature type="compositionally biased region" description="Basic residues" evidence="9">
    <location>
        <begin position="346"/>
        <end position="356"/>
    </location>
</feature>